<evidence type="ECO:0000313" key="1">
    <source>
        <dbReference type="EMBL" id="KAL1374880.1"/>
    </source>
</evidence>
<gene>
    <name evidence="1" type="ORF">pipiens_017838</name>
</gene>
<feature type="non-terminal residue" evidence="1">
    <location>
        <position position="1"/>
    </location>
</feature>
<protein>
    <submittedName>
        <fullName evidence="1">Uncharacterized protein</fullName>
    </submittedName>
</protein>
<dbReference type="EMBL" id="JBEHCU010012974">
    <property type="protein sequence ID" value="KAL1374880.1"/>
    <property type="molecule type" value="Genomic_DNA"/>
</dbReference>
<proteinExistence type="predicted"/>
<comment type="caution">
    <text evidence="1">The sequence shown here is derived from an EMBL/GenBank/DDBJ whole genome shotgun (WGS) entry which is preliminary data.</text>
</comment>
<reference evidence="1 2" key="1">
    <citation type="submission" date="2024-05" db="EMBL/GenBank/DDBJ databases">
        <title>Culex pipiens pipiens assembly and annotation.</title>
        <authorList>
            <person name="Alout H."/>
            <person name="Durand T."/>
        </authorList>
    </citation>
    <scope>NUCLEOTIDE SEQUENCE [LARGE SCALE GENOMIC DNA]</scope>
    <source>
        <strain evidence="1">HA-2024</strain>
        <tissue evidence="1">Whole body</tissue>
    </source>
</reference>
<name>A0ABD1CEZ4_CULPP</name>
<keyword evidence="2" id="KW-1185">Reference proteome</keyword>
<dbReference type="Proteomes" id="UP001562425">
    <property type="component" value="Unassembled WGS sequence"/>
</dbReference>
<sequence length="12" mass="1264">NLVAVVVTVPPR</sequence>
<accession>A0ABD1CEZ4</accession>
<evidence type="ECO:0000313" key="2">
    <source>
        <dbReference type="Proteomes" id="UP001562425"/>
    </source>
</evidence>
<organism evidence="1 2">
    <name type="scientific">Culex pipiens pipiens</name>
    <name type="common">Northern house mosquito</name>
    <dbReference type="NCBI Taxonomy" id="38569"/>
    <lineage>
        <taxon>Eukaryota</taxon>
        <taxon>Metazoa</taxon>
        <taxon>Ecdysozoa</taxon>
        <taxon>Arthropoda</taxon>
        <taxon>Hexapoda</taxon>
        <taxon>Insecta</taxon>
        <taxon>Pterygota</taxon>
        <taxon>Neoptera</taxon>
        <taxon>Endopterygota</taxon>
        <taxon>Diptera</taxon>
        <taxon>Nematocera</taxon>
        <taxon>Culicoidea</taxon>
        <taxon>Culicidae</taxon>
        <taxon>Culicinae</taxon>
        <taxon>Culicini</taxon>
        <taxon>Culex</taxon>
        <taxon>Culex</taxon>
    </lineage>
</organism>